<feature type="domain" description="Erythromycin biosynthesis protein CIII-like N-terminal" evidence="5">
    <location>
        <begin position="22"/>
        <end position="216"/>
    </location>
</feature>
<reference evidence="6 7" key="1">
    <citation type="journal article" date="2013" name="Genome Announc.">
        <title>Draft Genome Sequence of Amycolatopsis decaplanina Strain DSM 44594T.</title>
        <authorList>
            <person name="Kaur N."/>
            <person name="Kumar S."/>
            <person name="Bala M."/>
            <person name="Raghava G.P."/>
            <person name="Mayilraj S."/>
        </authorList>
    </citation>
    <scope>NUCLEOTIDE SEQUENCE [LARGE SCALE GENOMIC DNA]</scope>
    <source>
        <strain evidence="6 7">DSM 44594</strain>
    </source>
</reference>
<dbReference type="RefSeq" id="WP_007031973.1">
    <property type="nucleotide sequence ID" value="NZ_AOHO01000058.1"/>
</dbReference>
<evidence type="ECO:0000313" key="6">
    <source>
        <dbReference type="EMBL" id="EME57632.1"/>
    </source>
</evidence>
<evidence type="ECO:0000259" key="4">
    <source>
        <dbReference type="Pfam" id="PF06722"/>
    </source>
</evidence>
<accession>M2YRZ3</accession>
<keyword evidence="7" id="KW-1185">Reference proteome</keyword>
<dbReference type="Gene3D" id="3.40.50.2000">
    <property type="entry name" value="Glycogen Phosphorylase B"/>
    <property type="match status" value="2"/>
</dbReference>
<evidence type="ECO:0000256" key="3">
    <source>
        <dbReference type="ARBA" id="ARBA00022679"/>
    </source>
</evidence>
<keyword evidence="3" id="KW-0808">Transferase</keyword>
<comment type="caution">
    <text evidence="6">The sequence shown here is derived from an EMBL/GenBank/DDBJ whole genome shotgun (WGS) entry which is preliminary data.</text>
</comment>
<dbReference type="Pfam" id="PF21036">
    <property type="entry name" value="EryCIII-like_N"/>
    <property type="match status" value="1"/>
</dbReference>
<evidence type="ECO:0000256" key="2">
    <source>
        <dbReference type="ARBA" id="ARBA00022676"/>
    </source>
</evidence>
<dbReference type="GO" id="GO:0017000">
    <property type="term" value="P:antibiotic biosynthetic process"/>
    <property type="evidence" value="ECO:0007669"/>
    <property type="project" value="UniProtKB-ARBA"/>
</dbReference>
<dbReference type="Pfam" id="PF06722">
    <property type="entry name" value="EryCIII-like_C"/>
    <property type="match status" value="1"/>
</dbReference>
<dbReference type="PATRIC" id="fig|1284240.4.peg.4183"/>
<dbReference type="EMBL" id="AOHO01000058">
    <property type="protein sequence ID" value="EME57632.1"/>
    <property type="molecule type" value="Genomic_DNA"/>
</dbReference>
<feature type="domain" description="Erythromycin biosynthesis protein CIII-like C-terminal" evidence="4">
    <location>
        <begin position="233"/>
        <end position="373"/>
    </location>
</feature>
<dbReference type="OrthoDB" id="5488434at2"/>
<dbReference type="AlphaFoldDB" id="M2YRZ3"/>
<keyword evidence="2" id="KW-0328">Glycosyltransferase</keyword>
<evidence type="ECO:0000313" key="7">
    <source>
        <dbReference type="Proteomes" id="UP000054226"/>
    </source>
</evidence>
<organism evidence="6 7">
    <name type="scientific">Amycolatopsis decaplanina DSM 44594</name>
    <dbReference type="NCBI Taxonomy" id="1284240"/>
    <lineage>
        <taxon>Bacteria</taxon>
        <taxon>Bacillati</taxon>
        <taxon>Actinomycetota</taxon>
        <taxon>Actinomycetes</taxon>
        <taxon>Pseudonocardiales</taxon>
        <taxon>Pseudonocardiaceae</taxon>
        <taxon>Amycolatopsis</taxon>
    </lineage>
</organism>
<gene>
    <name evidence="6" type="ORF">H074_20617</name>
</gene>
<protein>
    <submittedName>
        <fullName evidence="6">Uncharacterized protein</fullName>
    </submittedName>
</protein>
<dbReference type="Proteomes" id="UP000054226">
    <property type="component" value="Unassembled WGS sequence"/>
</dbReference>
<dbReference type="SUPFAM" id="SSF53756">
    <property type="entry name" value="UDP-Glycosyltransferase/glycogen phosphorylase"/>
    <property type="match status" value="1"/>
</dbReference>
<dbReference type="PANTHER" id="PTHR48050:SF13">
    <property type="entry name" value="STEROL 3-BETA-GLUCOSYLTRANSFERASE UGT80A2"/>
    <property type="match status" value="1"/>
</dbReference>
<proteinExistence type="inferred from homology"/>
<name>M2YRZ3_9PSEU</name>
<dbReference type="InterPro" id="IPR010610">
    <property type="entry name" value="EryCIII-like_C"/>
</dbReference>
<dbReference type="GO" id="GO:0016758">
    <property type="term" value="F:hexosyltransferase activity"/>
    <property type="evidence" value="ECO:0007669"/>
    <property type="project" value="UniProtKB-ARBA"/>
</dbReference>
<dbReference type="CDD" id="cd03784">
    <property type="entry name" value="GT1_Gtf-like"/>
    <property type="match status" value="1"/>
</dbReference>
<dbReference type="InterPro" id="IPR002213">
    <property type="entry name" value="UDP_glucos_trans"/>
</dbReference>
<sequence length="388" mass="41806">MRVLFSTAPLYGHFFPLVPFAWAWRSAGHEVLVSTTRDFADTVISAGLPPVVTATDIGRDDYARSAVRSSTLSDVDTAIRASGRGWGELAGRMIGNMIEAVDRCEPDLVISEPCEFAGRIAATQAGIPWIKHNWGLAVSPLFDIGAEERLPEYRAVEGLAPAQPPAEVIYTCPASVQHPGVSDGLTMRYLPYSGTAILPDWVLSVPRKPRACVTFGSLLPRYGGTGPRRLIPELIDELRELGMEVVLAVDERNLGSYETSQAGVLHAGWLPLDQVLPRCDLVVHHGGSGTAMTASTCGVPQLILPQATDQFGTADRLAARGVALRLAPDETSGTAVRDALRTLIFEPAFAAEARTLADEYARLVDPASVVNTLARRITDRAETSRCDH</sequence>
<dbReference type="PANTHER" id="PTHR48050">
    <property type="entry name" value="STEROL 3-BETA-GLUCOSYLTRANSFERASE"/>
    <property type="match status" value="1"/>
</dbReference>
<dbReference type="InterPro" id="IPR048284">
    <property type="entry name" value="EryCIII-like_N"/>
</dbReference>
<dbReference type="InterPro" id="IPR050426">
    <property type="entry name" value="Glycosyltransferase_28"/>
</dbReference>
<dbReference type="GO" id="GO:0008194">
    <property type="term" value="F:UDP-glycosyltransferase activity"/>
    <property type="evidence" value="ECO:0007669"/>
    <property type="project" value="InterPro"/>
</dbReference>
<comment type="similarity">
    <text evidence="1">Belongs to the glycosyltransferase 28 family.</text>
</comment>
<evidence type="ECO:0000256" key="1">
    <source>
        <dbReference type="ARBA" id="ARBA00006962"/>
    </source>
</evidence>
<evidence type="ECO:0000259" key="5">
    <source>
        <dbReference type="Pfam" id="PF21036"/>
    </source>
</evidence>